<evidence type="ECO:0000313" key="14">
    <source>
        <dbReference type="EMBL" id="KAK2184382.1"/>
    </source>
</evidence>
<evidence type="ECO:0000256" key="4">
    <source>
        <dbReference type="ARBA" id="ARBA00011245"/>
    </source>
</evidence>
<dbReference type="InterPro" id="IPR006267">
    <property type="entry name" value="AK1/5"/>
</dbReference>
<dbReference type="NCBIfam" id="NF001381">
    <property type="entry name" value="PRK00279.1-3"/>
    <property type="match status" value="1"/>
</dbReference>
<evidence type="ECO:0000256" key="10">
    <source>
        <dbReference type="ARBA" id="ARBA00022840"/>
    </source>
</evidence>
<keyword evidence="15" id="KW-1185">Reference proteome</keyword>
<dbReference type="PANTHER" id="PTHR23359">
    <property type="entry name" value="NUCLEOTIDE KINASE"/>
    <property type="match status" value="1"/>
</dbReference>
<dbReference type="NCBIfam" id="NF011100">
    <property type="entry name" value="PRK14527.1"/>
    <property type="match status" value="1"/>
</dbReference>
<dbReference type="GO" id="GO:0005524">
    <property type="term" value="F:ATP binding"/>
    <property type="evidence" value="ECO:0007669"/>
    <property type="project" value="UniProtKB-KW"/>
</dbReference>
<evidence type="ECO:0000313" key="15">
    <source>
        <dbReference type="Proteomes" id="UP001209878"/>
    </source>
</evidence>
<comment type="caution">
    <text evidence="14">The sequence shown here is derived from an EMBL/GenBank/DDBJ whole genome shotgun (WGS) entry which is preliminary data.</text>
</comment>
<evidence type="ECO:0000256" key="7">
    <source>
        <dbReference type="ARBA" id="ARBA00022679"/>
    </source>
</evidence>
<evidence type="ECO:0000256" key="3">
    <source>
        <dbReference type="ARBA" id="ARBA00004496"/>
    </source>
</evidence>
<dbReference type="GO" id="GO:0005737">
    <property type="term" value="C:cytoplasm"/>
    <property type="evidence" value="ECO:0007669"/>
    <property type="project" value="UniProtKB-SubCell"/>
</dbReference>
<evidence type="ECO:0000256" key="1">
    <source>
        <dbReference type="ARBA" id="ARBA00000582"/>
    </source>
</evidence>
<dbReference type="Pfam" id="PF00406">
    <property type="entry name" value="ADK"/>
    <property type="match status" value="1"/>
</dbReference>
<reference evidence="14" key="1">
    <citation type="journal article" date="2023" name="Mol. Biol. Evol.">
        <title>Third-Generation Sequencing Reveals the Adaptive Role of the Epigenome in Three Deep-Sea Polychaetes.</title>
        <authorList>
            <person name="Perez M."/>
            <person name="Aroh O."/>
            <person name="Sun Y."/>
            <person name="Lan Y."/>
            <person name="Juniper S.K."/>
            <person name="Young C.R."/>
            <person name="Angers B."/>
            <person name="Qian P.Y."/>
        </authorList>
    </citation>
    <scope>NUCLEOTIDE SEQUENCE</scope>
    <source>
        <strain evidence="14">R07B-5</strain>
    </source>
</reference>
<dbReference type="CDD" id="cd01428">
    <property type="entry name" value="ADK"/>
    <property type="match status" value="1"/>
</dbReference>
<keyword evidence="6" id="KW-0963">Cytoplasm</keyword>
<evidence type="ECO:0000256" key="8">
    <source>
        <dbReference type="ARBA" id="ARBA00022741"/>
    </source>
</evidence>
<sequence>MCCEVRGLIIVIGGPGSGKGTQCDKIVAKYGFTHLSTGDLLRETVQSGSELGKKLTAIMEKGDLVPLEVVLEMLKEAMVAKAAASNGFLIDGYPRELEQGTRFEKEVAPVECVLYFEVEDDTMKSRLLKRAETSGRVDDNEETIAKRLKTFHEHTEPVIGYYTTENKVCKINAEGEIDDIFSQVVTYLDK</sequence>
<evidence type="ECO:0000256" key="6">
    <source>
        <dbReference type="ARBA" id="ARBA00022490"/>
    </source>
</evidence>
<evidence type="ECO:0000256" key="11">
    <source>
        <dbReference type="ARBA" id="ARBA00031517"/>
    </source>
</evidence>
<gene>
    <name evidence="14" type="ORF">NP493_268g03051</name>
</gene>
<comment type="subunit">
    <text evidence="4">Monomer.</text>
</comment>
<dbReference type="Gene3D" id="3.40.50.300">
    <property type="entry name" value="P-loop containing nucleotide triphosphate hydrolases"/>
    <property type="match status" value="1"/>
</dbReference>
<comment type="subcellular location">
    <subcellularLocation>
        <location evidence="3">Cytoplasm</location>
    </subcellularLocation>
</comment>
<dbReference type="PROSITE" id="PS00113">
    <property type="entry name" value="ADENYLATE_KINASE"/>
    <property type="match status" value="1"/>
</dbReference>
<evidence type="ECO:0000256" key="5">
    <source>
        <dbReference type="ARBA" id="ARBA00012955"/>
    </source>
</evidence>
<dbReference type="NCBIfam" id="TIGR01360">
    <property type="entry name" value="aden_kin_iso1"/>
    <property type="match status" value="1"/>
</dbReference>
<name>A0AAD9UCF4_RIDPI</name>
<dbReference type="InterPro" id="IPR027417">
    <property type="entry name" value="P-loop_NTPase"/>
</dbReference>
<dbReference type="AlphaFoldDB" id="A0AAD9UCF4"/>
<dbReference type="EC" id="2.7.4.3" evidence="5"/>
<keyword evidence="10" id="KW-0067">ATP-binding</keyword>
<dbReference type="GO" id="GO:0004017">
    <property type="term" value="F:AMP kinase activity"/>
    <property type="evidence" value="ECO:0007669"/>
    <property type="project" value="UniProtKB-EC"/>
</dbReference>
<evidence type="ECO:0000256" key="2">
    <source>
        <dbReference type="ARBA" id="ARBA00003053"/>
    </source>
</evidence>
<dbReference type="Proteomes" id="UP001209878">
    <property type="component" value="Unassembled WGS sequence"/>
</dbReference>
<dbReference type="SUPFAM" id="SSF52540">
    <property type="entry name" value="P-loop containing nucleoside triphosphate hydrolases"/>
    <property type="match status" value="1"/>
</dbReference>
<comment type="similarity">
    <text evidence="13">Belongs to the adenylate kinase family.</text>
</comment>
<comment type="function">
    <text evidence="2">Catalyzes the reversible transfer of the terminal phosphate group between ATP and AMP. Plays an important role in cellular energy homeostasis and in adenine nucleotide metabolism.</text>
</comment>
<dbReference type="InterPro" id="IPR033690">
    <property type="entry name" value="Adenylat_kinase_CS"/>
</dbReference>
<dbReference type="HAMAP" id="MF_00235">
    <property type="entry name" value="Adenylate_kinase_Adk"/>
    <property type="match status" value="1"/>
</dbReference>
<dbReference type="PRINTS" id="PR00094">
    <property type="entry name" value="ADENYLTKNASE"/>
</dbReference>
<keyword evidence="8" id="KW-0547">Nucleotide-binding</keyword>
<comment type="catalytic activity">
    <reaction evidence="1">
        <text>AMP + ATP = 2 ADP</text>
        <dbReference type="Rhea" id="RHEA:12973"/>
        <dbReference type="ChEBI" id="CHEBI:30616"/>
        <dbReference type="ChEBI" id="CHEBI:456215"/>
        <dbReference type="ChEBI" id="CHEBI:456216"/>
        <dbReference type="EC" id="2.7.4.3"/>
    </reaction>
</comment>
<evidence type="ECO:0000256" key="9">
    <source>
        <dbReference type="ARBA" id="ARBA00022777"/>
    </source>
</evidence>
<evidence type="ECO:0000256" key="12">
    <source>
        <dbReference type="ARBA" id="ARBA00078502"/>
    </source>
</evidence>
<organism evidence="14 15">
    <name type="scientific">Ridgeia piscesae</name>
    <name type="common">Tubeworm</name>
    <dbReference type="NCBI Taxonomy" id="27915"/>
    <lineage>
        <taxon>Eukaryota</taxon>
        <taxon>Metazoa</taxon>
        <taxon>Spiralia</taxon>
        <taxon>Lophotrochozoa</taxon>
        <taxon>Annelida</taxon>
        <taxon>Polychaeta</taxon>
        <taxon>Sedentaria</taxon>
        <taxon>Canalipalpata</taxon>
        <taxon>Sabellida</taxon>
        <taxon>Siboglinidae</taxon>
        <taxon>Ridgeia</taxon>
    </lineage>
</organism>
<evidence type="ECO:0000256" key="13">
    <source>
        <dbReference type="RuleBase" id="RU003330"/>
    </source>
</evidence>
<keyword evidence="9 13" id="KW-0418">Kinase</keyword>
<proteinExistence type="inferred from homology"/>
<dbReference type="EMBL" id="JAODUO010000268">
    <property type="protein sequence ID" value="KAK2184382.1"/>
    <property type="molecule type" value="Genomic_DNA"/>
</dbReference>
<dbReference type="GO" id="GO:0046034">
    <property type="term" value="P:ATP metabolic process"/>
    <property type="evidence" value="ECO:0007669"/>
    <property type="project" value="InterPro"/>
</dbReference>
<dbReference type="FunFam" id="3.40.50.300:FF:000315">
    <property type="entry name" value="Adenylate kinase 1"/>
    <property type="match status" value="1"/>
</dbReference>
<keyword evidence="7 13" id="KW-0808">Transferase</keyword>
<dbReference type="InterPro" id="IPR000850">
    <property type="entry name" value="Adenylat/UMP-CMP_kin"/>
</dbReference>
<accession>A0AAD9UCF4</accession>
<protein>
    <recommendedName>
        <fullName evidence="5">adenylate kinase</fullName>
        <ecNumber evidence="5">2.7.4.3</ecNumber>
    </recommendedName>
    <alternativeName>
        <fullName evidence="11">ATP:AMP phosphotransferase</fullName>
    </alternativeName>
    <alternativeName>
        <fullName evidence="12">Adenylate monophosphate kinase</fullName>
    </alternativeName>
</protein>